<accession>A0ABW0KMW6</accession>
<feature type="chain" id="PRO_5045771085" evidence="1">
    <location>
        <begin position="21"/>
        <end position="262"/>
    </location>
</feature>
<dbReference type="EMBL" id="JBHSMQ010000002">
    <property type="protein sequence ID" value="MFC5454694.1"/>
    <property type="molecule type" value="Genomic_DNA"/>
</dbReference>
<protein>
    <submittedName>
        <fullName evidence="2">Uncharacterized protein</fullName>
    </submittedName>
</protein>
<comment type="caution">
    <text evidence="2">The sequence shown here is derived from an EMBL/GenBank/DDBJ whole genome shotgun (WGS) entry which is preliminary data.</text>
</comment>
<organism evidence="2 3">
    <name type="scientific">Prosthecobacter fluviatilis</name>
    <dbReference type="NCBI Taxonomy" id="445931"/>
    <lineage>
        <taxon>Bacteria</taxon>
        <taxon>Pseudomonadati</taxon>
        <taxon>Verrucomicrobiota</taxon>
        <taxon>Verrucomicrobiia</taxon>
        <taxon>Verrucomicrobiales</taxon>
        <taxon>Verrucomicrobiaceae</taxon>
        <taxon>Prosthecobacter</taxon>
    </lineage>
</organism>
<evidence type="ECO:0000313" key="3">
    <source>
        <dbReference type="Proteomes" id="UP001596052"/>
    </source>
</evidence>
<evidence type="ECO:0000256" key="1">
    <source>
        <dbReference type="SAM" id="SignalP"/>
    </source>
</evidence>
<dbReference type="Proteomes" id="UP001596052">
    <property type="component" value="Unassembled WGS sequence"/>
</dbReference>
<proteinExistence type="predicted"/>
<feature type="signal peptide" evidence="1">
    <location>
        <begin position="1"/>
        <end position="20"/>
    </location>
</feature>
<gene>
    <name evidence="2" type="ORF">ACFQDI_07520</name>
</gene>
<sequence>MMRLLLLLLVSQLCTAAALADTRVFVSLVGTLLEAEITAVSGDSVTLKRASDQQSLVVSRRTLCKEDGAYIARWAAQHAEQPPATAPATAGTSAPAQKFRLFCQILPARNNRSSGDTDQRVFECTYSFSLSNQEVTRDLRGARGLALILGKNAAESNGDLIVLQKEEFDISIPAKSKMVHITQPVRLTYNVGVNAPIAGVKSYGYVLIIRDAAGALLHVEANPDTSARYIREILSITEVPCMVDREFRPNPRAELPLGYISF</sequence>
<reference evidence="3" key="1">
    <citation type="journal article" date="2019" name="Int. J. Syst. Evol. Microbiol.">
        <title>The Global Catalogue of Microorganisms (GCM) 10K type strain sequencing project: providing services to taxonomists for standard genome sequencing and annotation.</title>
        <authorList>
            <consortium name="The Broad Institute Genomics Platform"/>
            <consortium name="The Broad Institute Genome Sequencing Center for Infectious Disease"/>
            <person name="Wu L."/>
            <person name="Ma J."/>
        </authorList>
    </citation>
    <scope>NUCLEOTIDE SEQUENCE [LARGE SCALE GENOMIC DNA]</scope>
    <source>
        <strain evidence="3">CGMCC 4.1469</strain>
    </source>
</reference>
<name>A0ABW0KMW6_9BACT</name>
<keyword evidence="3" id="KW-1185">Reference proteome</keyword>
<evidence type="ECO:0000313" key="2">
    <source>
        <dbReference type="EMBL" id="MFC5454694.1"/>
    </source>
</evidence>
<keyword evidence="1" id="KW-0732">Signal</keyword>